<evidence type="ECO:0000256" key="1">
    <source>
        <dbReference type="SAM" id="SignalP"/>
    </source>
</evidence>
<sequence>MKKNALALALMAATLGLVGCIGDDKDQDTQALNDAYVGFEPVIASADNAGLPDSQKRGPVIPFPFDGLFGDLTKPTLQIPNPSNNPLVTQANLQDGFSTTASWFVDVFGFVDMSTVPSHIVIINRSTGQLLKYNEDFVVQSSTVKDSAGVPINLQRTRLLIEPLKPLAPNTTYIVALTKGIKTTNGGTVQPSYVFRLLNSDTPISARSDSYLQRFNAAEKANLESLRSQLVRPITQALDGLGIKEVVLAYSVTTQSTTKTLDKLAATTVAGAINAQATGLTVQNLLPVTVPNANNTDVYVGTLTVPYYGEVPSVAKPTAILSTYWKADTTQPDVSAKFLDKVVCGAYATGAALPAGTAQASISTTTCFPMPVKQSDQTIPMLVTVPKGAKPDGGWPVVIFQHGITGNRSNVLPIAPALAQAGFVTVAIDLPLHGITPNDVAKALRMTGVSERTFDVDFVNNTTSAAGADGNVDSSGTHFINLSSPITSRENLRQGAADILVLAKSLANLNLDGVAGGDINTNRVQLASISLGSIVSTVALGADKAKTIGAASLSVGGSGIAKLLDASKSFGPRIAAGLATNGVTEGTDNYETFLRFAQTLVDSGDPANFAVSAKANHTIHLTEVTDDLVVPNQALAGAASATQDTVSLTGFLSGTEPLAKILGFSTPQAVDVTSLTKANLTGGAWVKFKQGAHSSLLDTTANPPVTVEMQCQTAGFFATNGAVVPVGCSLPTAE</sequence>
<reference evidence="2 3" key="1">
    <citation type="submission" date="2018-04" db="EMBL/GenBank/DDBJ databases">
        <title>Genomic Encyclopedia of Archaeal and Bacterial Type Strains, Phase II (KMG-II): from individual species to whole genera.</title>
        <authorList>
            <person name="Goeker M."/>
        </authorList>
    </citation>
    <scope>NUCLEOTIDE SEQUENCE [LARGE SCALE GENOMIC DNA]</scope>
    <source>
        <strain evidence="2 3">DSM 5822</strain>
    </source>
</reference>
<proteinExistence type="predicted"/>
<gene>
    <name evidence="2" type="ORF">C8N29_102217</name>
</gene>
<dbReference type="InterPro" id="IPR029058">
    <property type="entry name" value="AB_hydrolase_fold"/>
</dbReference>
<dbReference type="SUPFAM" id="SSF53474">
    <property type="entry name" value="alpha/beta-Hydrolases"/>
    <property type="match status" value="1"/>
</dbReference>
<protein>
    <submittedName>
        <fullName evidence="2">Virulence factor lipase-like protein</fullName>
    </submittedName>
</protein>
<feature type="chain" id="PRO_5031109351" evidence="1">
    <location>
        <begin position="20"/>
        <end position="734"/>
    </location>
</feature>
<dbReference type="Proteomes" id="UP000244223">
    <property type="component" value="Unassembled WGS sequence"/>
</dbReference>
<dbReference type="Gene3D" id="3.40.50.1820">
    <property type="entry name" value="alpha/beta hydrolase"/>
    <property type="match status" value="1"/>
</dbReference>
<dbReference type="AlphaFoldDB" id="A0A2T5J2W2"/>
<organism evidence="2 3">
    <name type="scientific">Agitococcus lubricus</name>
    <dbReference type="NCBI Taxonomy" id="1077255"/>
    <lineage>
        <taxon>Bacteria</taxon>
        <taxon>Pseudomonadati</taxon>
        <taxon>Pseudomonadota</taxon>
        <taxon>Gammaproteobacteria</taxon>
        <taxon>Moraxellales</taxon>
        <taxon>Moraxellaceae</taxon>
        <taxon>Agitococcus</taxon>
    </lineage>
</organism>
<evidence type="ECO:0000313" key="3">
    <source>
        <dbReference type="Proteomes" id="UP000244223"/>
    </source>
</evidence>
<evidence type="ECO:0000313" key="2">
    <source>
        <dbReference type="EMBL" id="PTQ90817.1"/>
    </source>
</evidence>
<dbReference type="EMBL" id="QAON01000002">
    <property type="protein sequence ID" value="PTQ90817.1"/>
    <property type="molecule type" value="Genomic_DNA"/>
</dbReference>
<accession>A0A2T5J2W2</accession>
<comment type="caution">
    <text evidence="2">The sequence shown here is derived from an EMBL/GenBank/DDBJ whole genome shotgun (WGS) entry which is preliminary data.</text>
</comment>
<keyword evidence="3" id="KW-1185">Reference proteome</keyword>
<feature type="signal peptide" evidence="1">
    <location>
        <begin position="1"/>
        <end position="19"/>
    </location>
</feature>
<keyword evidence="1" id="KW-0732">Signal</keyword>
<dbReference type="PROSITE" id="PS51257">
    <property type="entry name" value="PROKAR_LIPOPROTEIN"/>
    <property type="match status" value="1"/>
</dbReference>
<name>A0A2T5J2W2_9GAMM</name>